<comment type="cofactor">
    <cofactor evidence="1">
        <name>Mg(2+)</name>
        <dbReference type="ChEBI" id="CHEBI:18420"/>
    </cofactor>
</comment>
<dbReference type="InterPro" id="IPR015813">
    <property type="entry name" value="Pyrv/PenolPyrv_kinase-like_dom"/>
</dbReference>
<protein>
    <recommendedName>
        <fullName evidence="4">HpcH/HpaI aldolase/citrate lyase domain-containing protein</fullName>
    </recommendedName>
</protein>
<dbReference type="PANTHER" id="PTHR32308:SF10">
    <property type="entry name" value="CITRATE LYASE SUBUNIT BETA"/>
    <property type="match status" value="1"/>
</dbReference>
<evidence type="ECO:0000256" key="2">
    <source>
        <dbReference type="ARBA" id="ARBA00022723"/>
    </source>
</evidence>
<name>A0A383DRA4_9ZZZZ</name>
<dbReference type="Gene3D" id="3.20.20.60">
    <property type="entry name" value="Phosphoenolpyruvate-binding domains"/>
    <property type="match status" value="1"/>
</dbReference>
<keyword evidence="3" id="KW-0460">Magnesium</keyword>
<evidence type="ECO:0000313" key="5">
    <source>
        <dbReference type="EMBL" id="SVE46793.1"/>
    </source>
</evidence>
<reference evidence="5" key="1">
    <citation type="submission" date="2018-05" db="EMBL/GenBank/DDBJ databases">
        <authorList>
            <person name="Lanie J.A."/>
            <person name="Ng W.-L."/>
            <person name="Kazmierczak K.M."/>
            <person name="Andrzejewski T.M."/>
            <person name="Davidsen T.M."/>
            <person name="Wayne K.J."/>
            <person name="Tettelin H."/>
            <person name="Glass J.I."/>
            <person name="Rusch D."/>
            <person name="Podicherti R."/>
            <person name="Tsui H.-C.T."/>
            <person name="Winkler M.E."/>
        </authorList>
    </citation>
    <scope>NUCLEOTIDE SEQUENCE</scope>
</reference>
<dbReference type="SUPFAM" id="SSF51621">
    <property type="entry name" value="Phosphoenolpyruvate/pyruvate domain"/>
    <property type="match status" value="1"/>
</dbReference>
<evidence type="ECO:0000256" key="1">
    <source>
        <dbReference type="ARBA" id="ARBA00001946"/>
    </source>
</evidence>
<sequence>MSHIIYEPVKQRLQRSELAVPGSSPKMFEKALNSPADYVFLDLEDAVAPDDKVPARKNVIDALNDLDWRGTGKTISVRINSIDTHYMYRDVVEVVEQAGENLDTILLPKAGTASDVYMLSAMLNQIETSKGFKNR</sequence>
<keyword evidence="2" id="KW-0479">Metal-binding</keyword>
<evidence type="ECO:0000256" key="3">
    <source>
        <dbReference type="ARBA" id="ARBA00022842"/>
    </source>
</evidence>
<dbReference type="EMBL" id="UINC01219356">
    <property type="protein sequence ID" value="SVE46793.1"/>
    <property type="molecule type" value="Genomic_DNA"/>
</dbReference>
<evidence type="ECO:0000259" key="4">
    <source>
        <dbReference type="Pfam" id="PF03328"/>
    </source>
</evidence>
<dbReference type="GO" id="GO:0003824">
    <property type="term" value="F:catalytic activity"/>
    <property type="evidence" value="ECO:0007669"/>
    <property type="project" value="InterPro"/>
</dbReference>
<dbReference type="InterPro" id="IPR005000">
    <property type="entry name" value="Aldolase/citrate-lyase_domain"/>
</dbReference>
<accession>A0A383DRA4</accession>
<dbReference type="Pfam" id="PF03328">
    <property type="entry name" value="HpcH_HpaI"/>
    <property type="match status" value="1"/>
</dbReference>
<dbReference type="PANTHER" id="PTHR32308">
    <property type="entry name" value="LYASE BETA SUBUNIT, PUTATIVE (AFU_ORTHOLOGUE AFUA_4G13030)-RELATED"/>
    <property type="match status" value="1"/>
</dbReference>
<feature type="non-terminal residue" evidence="5">
    <location>
        <position position="135"/>
    </location>
</feature>
<dbReference type="GO" id="GO:0006107">
    <property type="term" value="P:oxaloacetate metabolic process"/>
    <property type="evidence" value="ECO:0007669"/>
    <property type="project" value="TreeGrafter"/>
</dbReference>
<proteinExistence type="predicted"/>
<dbReference type="InterPro" id="IPR040442">
    <property type="entry name" value="Pyrv_kinase-like_dom_sf"/>
</dbReference>
<gene>
    <name evidence="5" type="ORF">METZ01_LOCUS499647</name>
</gene>
<organism evidence="5">
    <name type="scientific">marine metagenome</name>
    <dbReference type="NCBI Taxonomy" id="408172"/>
    <lineage>
        <taxon>unclassified sequences</taxon>
        <taxon>metagenomes</taxon>
        <taxon>ecological metagenomes</taxon>
    </lineage>
</organism>
<feature type="domain" description="HpcH/HpaI aldolase/citrate lyase" evidence="4">
    <location>
        <begin position="16"/>
        <end position="131"/>
    </location>
</feature>
<dbReference type="AlphaFoldDB" id="A0A383DRA4"/>
<dbReference type="GO" id="GO:0000287">
    <property type="term" value="F:magnesium ion binding"/>
    <property type="evidence" value="ECO:0007669"/>
    <property type="project" value="TreeGrafter"/>
</dbReference>